<dbReference type="PRINTS" id="PR01045">
    <property type="entry name" value="TRNASYNTHGB"/>
</dbReference>
<keyword evidence="5 10" id="KW-0547">Nucleotide-binding</keyword>
<dbReference type="HAMAP" id="MF_00255">
    <property type="entry name" value="Gly_tRNA_synth_beta"/>
    <property type="match status" value="1"/>
</dbReference>
<keyword evidence="3 10" id="KW-0963">Cytoplasm</keyword>
<dbReference type="NCBIfam" id="TIGR00211">
    <property type="entry name" value="glyS"/>
    <property type="match status" value="1"/>
</dbReference>
<evidence type="ECO:0000256" key="4">
    <source>
        <dbReference type="ARBA" id="ARBA00022598"/>
    </source>
</evidence>
<evidence type="ECO:0000256" key="9">
    <source>
        <dbReference type="ARBA" id="ARBA00047937"/>
    </source>
</evidence>
<dbReference type="InterPro" id="IPR008909">
    <property type="entry name" value="DALR_anticod-bd"/>
</dbReference>
<evidence type="ECO:0000256" key="5">
    <source>
        <dbReference type="ARBA" id="ARBA00022741"/>
    </source>
</evidence>
<evidence type="ECO:0000313" key="13">
    <source>
        <dbReference type="Proteomes" id="UP000243650"/>
    </source>
</evidence>
<dbReference type="GO" id="GO:0005829">
    <property type="term" value="C:cytosol"/>
    <property type="evidence" value="ECO:0007669"/>
    <property type="project" value="TreeGrafter"/>
</dbReference>
<evidence type="ECO:0000256" key="2">
    <source>
        <dbReference type="ARBA" id="ARBA00008226"/>
    </source>
</evidence>
<dbReference type="EC" id="6.1.1.14" evidence="10"/>
<feature type="domain" description="DALR anticodon binding" evidence="11">
    <location>
        <begin position="585"/>
        <end position="676"/>
    </location>
</feature>
<evidence type="ECO:0000256" key="1">
    <source>
        <dbReference type="ARBA" id="ARBA00004496"/>
    </source>
</evidence>
<dbReference type="GO" id="GO:0006426">
    <property type="term" value="P:glycyl-tRNA aminoacylation"/>
    <property type="evidence" value="ECO:0007669"/>
    <property type="project" value="UniProtKB-UniRule"/>
</dbReference>
<dbReference type="GO" id="GO:0004814">
    <property type="term" value="F:arginine-tRNA ligase activity"/>
    <property type="evidence" value="ECO:0007669"/>
    <property type="project" value="InterPro"/>
</dbReference>
<dbReference type="OrthoDB" id="9775440at2"/>
<dbReference type="GO" id="GO:0006420">
    <property type="term" value="P:arginyl-tRNA aminoacylation"/>
    <property type="evidence" value="ECO:0007669"/>
    <property type="project" value="InterPro"/>
</dbReference>
<comment type="subunit">
    <text evidence="10">Tetramer of two alpha and two beta subunits.</text>
</comment>
<dbReference type="PANTHER" id="PTHR30075">
    <property type="entry name" value="GLYCYL-TRNA SYNTHETASE"/>
    <property type="match status" value="1"/>
</dbReference>
<dbReference type="SUPFAM" id="SSF109604">
    <property type="entry name" value="HD-domain/PDEase-like"/>
    <property type="match status" value="1"/>
</dbReference>
<accession>A0A2P6MFN8</accession>
<reference evidence="12 13" key="1">
    <citation type="submission" date="2018-03" db="EMBL/GenBank/DDBJ databases">
        <title>Bacillus urumqiensis sp. nov., a moderately haloalkaliphilic bacterium isolated from a salt lake.</title>
        <authorList>
            <person name="Zhao B."/>
            <person name="Liao Z."/>
        </authorList>
    </citation>
    <scope>NUCLEOTIDE SEQUENCE [LARGE SCALE GENOMIC DNA]</scope>
    <source>
        <strain evidence="12 13">BZ-SZ-XJ18</strain>
    </source>
</reference>
<dbReference type="Pfam" id="PF02092">
    <property type="entry name" value="tRNA_synt_2f"/>
    <property type="match status" value="1"/>
</dbReference>
<comment type="subcellular location">
    <subcellularLocation>
        <location evidence="1 10">Cytoplasm</location>
    </subcellularLocation>
</comment>
<dbReference type="PROSITE" id="PS50861">
    <property type="entry name" value="AA_TRNA_LIGASE_II_GLYAB"/>
    <property type="match status" value="1"/>
</dbReference>
<dbReference type="EMBL" id="PVNS01000010">
    <property type="protein sequence ID" value="PRO65112.1"/>
    <property type="molecule type" value="Genomic_DNA"/>
</dbReference>
<dbReference type="RefSeq" id="WP_105959668.1">
    <property type="nucleotide sequence ID" value="NZ_PVNS01000010.1"/>
</dbReference>
<dbReference type="InterPro" id="IPR006194">
    <property type="entry name" value="Gly-tRNA-synth_heterodimer"/>
</dbReference>
<dbReference type="PANTHER" id="PTHR30075:SF2">
    <property type="entry name" value="GLYCINE--TRNA LIGASE, CHLOROPLASTIC_MITOCHONDRIAL 2"/>
    <property type="match status" value="1"/>
</dbReference>
<dbReference type="AlphaFoldDB" id="A0A2P6MFN8"/>
<evidence type="ECO:0000256" key="7">
    <source>
        <dbReference type="ARBA" id="ARBA00022917"/>
    </source>
</evidence>
<keyword evidence="13" id="KW-1185">Reference proteome</keyword>
<evidence type="ECO:0000256" key="10">
    <source>
        <dbReference type="HAMAP-Rule" id="MF_00255"/>
    </source>
</evidence>
<dbReference type="InterPro" id="IPR015944">
    <property type="entry name" value="Gly-tRNA-synth_bsu"/>
</dbReference>
<comment type="caution">
    <text evidence="12">The sequence shown here is derived from an EMBL/GenBank/DDBJ whole genome shotgun (WGS) entry which is preliminary data.</text>
</comment>
<protein>
    <recommendedName>
        <fullName evidence="10">Glycine--tRNA ligase beta subunit</fullName>
        <ecNumber evidence="10">6.1.1.14</ecNumber>
    </recommendedName>
    <alternativeName>
        <fullName evidence="10">Glycyl-tRNA synthetase beta subunit</fullName>
        <shortName evidence="10">GlyRS</shortName>
    </alternativeName>
</protein>
<dbReference type="GO" id="GO:0005524">
    <property type="term" value="F:ATP binding"/>
    <property type="evidence" value="ECO:0007669"/>
    <property type="project" value="UniProtKB-UniRule"/>
</dbReference>
<evidence type="ECO:0000259" key="11">
    <source>
        <dbReference type="Pfam" id="PF05746"/>
    </source>
</evidence>
<keyword evidence="8 10" id="KW-0030">Aminoacyl-tRNA synthetase</keyword>
<comment type="similarity">
    <text evidence="2 10">Belongs to the class-II aminoacyl-tRNA synthetase family.</text>
</comment>
<gene>
    <name evidence="10" type="primary">glyS</name>
    <name evidence="12" type="ORF">C6I21_11740</name>
</gene>
<keyword evidence="4 10" id="KW-0436">Ligase</keyword>
<comment type="catalytic activity">
    <reaction evidence="9 10">
        <text>tRNA(Gly) + glycine + ATP = glycyl-tRNA(Gly) + AMP + diphosphate</text>
        <dbReference type="Rhea" id="RHEA:16013"/>
        <dbReference type="Rhea" id="RHEA-COMP:9664"/>
        <dbReference type="Rhea" id="RHEA-COMP:9683"/>
        <dbReference type="ChEBI" id="CHEBI:30616"/>
        <dbReference type="ChEBI" id="CHEBI:33019"/>
        <dbReference type="ChEBI" id="CHEBI:57305"/>
        <dbReference type="ChEBI" id="CHEBI:78442"/>
        <dbReference type="ChEBI" id="CHEBI:78522"/>
        <dbReference type="ChEBI" id="CHEBI:456215"/>
        <dbReference type="EC" id="6.1.1.14"/>
    </reaction>
</comment>
<dbReference type="Pfam" id="PF05746">
    <property type="entry name" value="DALR_1"/>
    <property type="match status" value="1"/>
</dbReference>
<proteinExistence type="inferred from homology"/>
<keyword evidence="7 10" id="KW-0648">Protein biosynthesis</keyword>
<keyword evidence="6 10" id="KW-0067">ATP-binding</keyword>
<evidence type="ECO:0000256" key="3">
    <source>
        <dbReference type="ARBA" id="ARBA00022490"/>
    </source>
</evidence>
<dbReference type="Proteomes" id="UP000243650">
    <property type="component" value="Unassembled WGS sequence"/>
</dbReference>
<sequence>MNKQTLLIEIGLEEMPARFVPNAENEWTSRAAAWLKENRISFDTVRGFSTPRRLAVQVSGVDTVQPDIKEEAKGPAEKIGRKDGQWTKAAEGFARGQGVTTDDLYVKEIKGESYLFAEKHIKGAETAALLPELKDVLLSIPFPKNMRWADRDIRYVRPIKWITALFGEDIIPMEAAGVTSGRTSRGHRFLGGTASLSSAEDYETALKQEFVIADSSERKRAIVKQIEQIAEDEGWQVPMQEGLLDEVNNLVEYPTALFGTFDESFLQVPEEVLITSMREHQRYFPVMDKNNVILPHFVTVRNGDHRHLDNVRRGNEKVLRARLADAEFFYQEDKKQPLEARLPKLSSIVYHEELGTLAEKTARIRTAAAELAQAAGTDERTRAKADRAAALSKADLVTHMVDEFPELEGLMGEYYALHDGEDAETAAAIREHYLPKQSGDEPPHGEAGRLVSAADKLDTLVTSFGIGAVPTGSQDPYGLRRQAQAVLYVYLKAGWSFSLHEVLEKQASRLEKDGLLKRPAAEVLRDLHNFFDLRWKNLLKERGVRYDVADAVMAAGTAYPAEVAARADFFMQKLADPSFKEDVEAFSRVTNIASKAENEAAVDPSLFENEAEKNLYEAMLQAETAAGADTAEMYAQQTALVPLINRYFDETMVMADDPSVRSNRLAQMKQTSAFLTRLADYQAVVFHS</sequence>
<evidence type="ECO:0000313" key="12">
    <source>
        <dbReference type="EMBL" id="PRO65112.1"/>
    </source>
</evidence>
<evidence type="ECO:0000256" key="8">
    <source>
        <dbReference type="ARBA" id="ARBA00023146"/>
    </source>
</evidence>
<organism evidence="12 13">
    <name type="scientific">Alkalicoccus urumqiensis</name>
    <name type="common">Bacillus urumqiensis</name>
    <dbReference type="NCBI Taxonomy" id="1548213"/>
    <lineage>
        <taxon>Bacteria</taxon>
        <taxon>Bacillati</taxon>
        <taxon>Bacillota</taxon>
        <taxon>Bacilli</taxon>
        <taxon>Bacillales</taxon>
        <taxon>Bacillaceae</taxon>
        <taxon>Alkalicoccus</taxon>
    </lineage>
</organism>
<dbReference type="GO" id="GO:0004820">
    <property type="term" value="F:glycine-tRNA ligase activity"/>
    <property type="evidence" value="ECO:0007669"/>
    <property type="project" value="UniProtKB-UniRule"/>
</dbReference>
<name>A0A2P6MFN8_ALKUR</name>
<evidence type="ECO:0000256" key="6">
    <source>
        <dbReference type="ARBA" id="ARBA00022840"/>
    </source>
</evidence>